<keyword evidence="2" id="KW-1185">Reference proteome</keyword>
<protein>
    <submittedName>
        <fullName evidence="1">Uncharacterized protein</fullName>
    </submittedName>
</protein>
<accession>A0A1Y2FLP8</accession>
<proteinExistence type="predicted"/>
<dbReference type="GeneID" id="63785478"/>
<comment type="caution">
    <text evidence="1">The sequence shown here is derived from an EMBL/GenBank/DDBJ whole genome shotgun (WGS) entry which is preliminary data.</text>
</comment>
<evidence type="ECO:0000313" key="1">
    <source>
        <dbReference type="EMBL" id="ORY84859.1"/>
    </source>
</evidence>
<reference evidence="1 2" key="1">
    <citation type="submission" date="2016-07" db="EMBL/GenBank/DDBJ databases">
        <title>Pervasive Adenine N6-methylation of Active Genes in Fungi.</title>
        <authorList>
            <consortium name="DOE Joint Genome Institute"/>
            <person name="Mondo S.J."/>
            <person name="Dannebaum R.O."/>
            <person name="Kuo R.C."/>
            <person name="Labutti K."/>
            <person name="Haridas S."/>
            <person name="Kuo A."/>
            <person name="Salamov A."/>
            <person name="Ahrendt S.R."/>
            <person name="Lipzen A."/>
            <person name="Sullivan W."/>
            <person name="Andreopoulos W.B."/>
            <person name="Clum A."/>
            <person name="Lindquist E."/>
            <person name="Daum C."/>
            <person name="Ramamoorthy G.K."/>
            <person name="Gryganskyi A."/>
            <person name="Culley D."/>
            <person name="Magnuson J.K."/>
            <person name="James T.Y."/>
            <person name="O'Malley M.A."/>
            <person name="Stajich J.E."/>
            <person name="Spatafora J.W."/>
            <person name="Visel A."/>
            <person name="Grigoriev I.V."/>
        </authorList>
    </citation>
    <scope>NUCLEOTIDE SEQUENCE [LARGE SCALE GENOMIC DNA]</scope>
    <source>
        <strain evidence="1 2">12-1054</strain>
    </source>
</reference>
<dbReference type="RefSeq" id="XP_040726642.1">
    <property type="nucleotide sequence ID" value="XM_040868879.1"/>
</dbReference>
<organism evidence="1 2">
    <name type="scientific">Protomyces lactucae-debilis</name>
    <dbReference type="NCBI Taxonomy" id="2754530"/>
    <lineage>
        <taxon>Eukaryota</taxon>
        <taxon>Fungi</taxon>
        <taxon>Dikarya</taxon>
        <taxon>Ascomycota</taxon>
        <taxon>Taphrinomycotina</taxon>
        <taxon>Taphrinomycetes</taxon>
        <taxon>Taphrinales</taxon>
        <taxon>Protomycetaceae</taxon>
        <taxon>Protomyces</taxon>
    </lineage>
</organism>
<dbReference type="EMBL" id="MCFI01000005">
    <property type="protein sequence ID" value="ORY84859.1"/>
    <property type="molecule type" value="Genomic_DNA"/>
</dbReference>
<dbReference type="AlphaFoldDB" id="A0A1Y2FLP8"/>
<name>A0A1Y2FLP8_PROLT</name>
<gene>
    <name evidence="1" type="ORF">BCR37DRAFT_377696</name>
</gene>
<dbReference type="Proteomes" id="UP000193685">
    <property type="component" value="Unassembled WGS sequence"/>
</dbReference>
<sequence>MPSLPRGFSLLSSLKIKLAGLVPRVSWDEQSNFIGNVMSCTLSKHRRSGQSSLYLQSTTRHQSKHQSCHYLLCPAWFCFVACQLRRAAHFQSGGSVREQRGLQLANHRPSVSFAETITALAVAGTTTASISTRFKVVVRPRPNKALRHGPHYRIHIERHCRLSLQIYAGS</sequence>
<evidence type="ECO:0000313" key="2">
    <source>
        <dbReference type="Proteomes" id="UP000193685"/>
    </source>
</evidence>